<dbReference type="AlphaFoldDB" id="E4X832"/>
<keyword evidence="5" id="KW-0418">Kinase</keyword>
<evidence type="ECO:0000313" key="14">
    <source>
        <dbReference type="EMBL" id="CBY37408.1"/>
    </source>
</evidence>
<dbReference type="GO" id="GO:0045719">
    <property type="term" value="P:negative regulation of glycogen biosynthetic process"/>
    <property type="evidence" value="ECO:0007669"/>
    <property type="project" value="TreeGrafter"/>
</dbReference>
<dbReference type="InterPro" id="IPR017441">
    <property type="entry name" value="Protein_kinase_ATP_BS"/>
</dbReference>
<dbReference type="EC" id="2.7.11.1" evidence="1"/>
<dbReference type="EMBL" id="FN654506">
    <property type="protein sequence ID" value="CBY34421.1"/>
    <property type="molecule type" value="Genomic_DNA"/>
</dbReference>
<dbReference type="Proteomes" id="UP000011014">
    <property type="component" value="Unassembled WGS sequence"/>
</dbReference>
<dbReference type="InterPro" id="IPR011009">
    <property type="entry name" value="Kinase-like_dom_sf"/>
</dbReference>
<dbReference type="GO" id="GO:0005829">
    <property type="term" value="C:cytosol"/>
    <property type="evidence" value="ECO:0007669"/>
    <property type="project" value="TreeGrafter"/>
</dbReference>
<gene>
    <name evidence="12" type="ORF">GSOID_T00003723001</name>
    <name evidence="13" type="ORF">GSOID_T00024445001</name>
    <name evidence="14" type="ORF">GSOID_T00030516001</name>
</gene>
<dbReference type="InParanoid" id="E4X832"/>
<dbReference type="PANTHER" id="PTHR24346">
    <property type="entry name" value="MAP/MICROTUBULE AFFINITY-REGULATING KINASE"/>
    <property type="match status" value="1"/>
</dbReference>
<evidence type="ECO:0000313" key="13">
    <source>
        <dbReference type="EMBL" id="CBY34421.1"/>
    </source>
</evidence>
<evidence type="ECO:0000256" key="10">
    <source>
        <dbReference type="RuleBase" id="RU000304"/>
    </source>
</evidence>
<keyword evidence="4 9" id="KW-0547">Nucleotide-binding</keyword>
<keyword evidence="15" id="KW-1185">Reference proteome</keyword>
<evidence type="ECO:0000259" key="11">
    <source>
        <dbReference type="PROSITE" id="PS50011"/>
    </source>
</evidence>
<dbReference type="PANTHER" id="PTHR24346:SF51">
    <property type="entry name" value="PAS DOMAIN-CONTAINING SERINE_THREONINE-PROTEIN KINASE"/>
    <property type="match status" value="1"/>
</dbReference>
<dbReference type="Proteomes" id="UP000001307">
    <property type="component" value="Unassembled WGS sequence"/>
</dbReference>
<evidence type="ECO:0000256" key="8">
    <source>
        <dbReference type="ARBA" id="ARBA00048679"/>
    </source>
</evidence>
<dbReference type="Gene3D" id="1.10.510.10">
    <property type="entry name" value="Transferase(Phosphotransferase) domain 1"/>
    <property type="match status" value="1"/>
</dbReference>
<dbReference type="GO" id="GO:0004674">
    <property type="term" value="F:protein serine/threonine kinase activity"/>
    <property type="evidence" value="ECO:0007669"/>
    <property type="project" value="UniProtKB-KW"/>
</dbReference>
<evidence type="ECO:0000313" key="15">
    <source>
        <dbReference type="Proteomes" id="UP000001307"/>
    </source>
</evidence>
<evidence type="ECO:0000256" key="4">
    <source>
        <dbReference type="ARBA" id="ARBA00022741"/>
    </source>
</evidence>
<protein>
    <recommendedName>
        <fullName evidence="1">non-specific serine/threonine protein kinase</fullName>
        <ecNumber evidence="1">2.7.11.1</ecNumber>
    </recommendedName>
</protein>
<dbReference type="GO" id="GO:0005524">
    <property type="term" value="F:ATP binding"/>
    <property type="evidence" value="ECO:0007669"/>
    <property type="project" value="UniProtKB-UniRule"/>
</dbReference>
<evidence type="ECO:0000256" key="1">
    <source>
        <dbReference type="ARBA" id="ARBA00012513"/>
    </source>
</evidence>
<dbReference type="PROSITE" id="PS50011">
    <property type="entry name" value="PROTEIN_KINASE_DOM"/>
    <property type="match status" value="1"/>
</dbReference>
<evidence type="ECO:0000256" key="3">
    <source>
        <dbReference type="ARBA" id="ARBA00022679"/>
    </source>
</evidence>
<dbReference type="EMBL" id="FN654968">
    <property type="protein sequence ID" value="CBY37408.1"/>
    <property type="molecule type" value="Genomic_DNA"/>
</dbReference>
<sequence length="307" mass="35636">MATRTQVQDAEDVRIDRSLVLEKNRMGRKIQNKKNILLCQHVFDPFWYEVGSRIGTGGYGQVHFLQEKRSAQTVRVGKFILKSKVQKWFPPGKPNPLPLEVHICLNMANRNVMKCVDYVDIDRNWFLMVMHDHNGTDLFDFIEKNDVVDEKLSHKIFSQLIGAVRYLCNKGIIHRDIKDENVLIDEHHNIILIDFGSAMQVYGDVEDVISPRFCGTVKYCPPEAVTNEKFQAMPGEIWAMGVLLYTVLHGGNPFYDVQEILHSRLEFDEHLSPFVQDVLCGLLNRDARRRYSLRDIERHEWVKTGPK</sequence>
<dbReference type="SUPFAM" id="SSF56112">
    <property type="entry name" value="Protein kinase-like (PK-like)"/>
    <property type="match status" value="1"/>
</dbReference>
<feature type="domain" description="Protein kinase" evidence="11">
    <location>
        <begin position="48"/>
        <end position="302"/>
    </location>
</feature>
<dbReference type="PROSITE" id="PS00108">
    <property type="entry name" value="PROTEIN_KINASE_ST"/>
    <property type="match status" value="1"/>
</dbReference>
<keyword evidence="2 10" id="KW-0723">Serine/threonine-protein kinase</keyword>
<reference evidence="12" key="1">
    <citation type="journal article" date="2010" name="Science">
        <title>Plasticity of animal genome architecture unmasked by rapid evolution of a pelagic tunicate.</title>
        <authorList>
            <person name="Denoeud F."/>
            <person name="Henriet S."/>
            <person name="Mungpakdee S."/>
            <person name="Aury J.M."/>
            <person name="Da Silva C."/>
            <person name="Brinkmann H."/>
            <person name="Mikhaleva J."/>
            <person name="Olsen L.C."/>
            <person name="Jubin C."/>
            <person name="Canestro C."/>
            <person name="Bouquet J.M."/>
            <person name="Danks G."/>
            <person name="Poulain J."/>
            <person name="Campsteijn C."/>
            <person name="Adamski M."/>
            <person name="Cross I."/>
            <person name="Yadetie F."/>
            <person name="Muffato M."/>
            <person name="Louis A."/>
            <person name="Butcher S."/>
            <person name="Tsagkogeorga G."/>
            <person name="Konrad A."/>
            <person name="Singh S."/>
            <person name="Jensen M.F."/>
            <person name="Cong E.H."/>
            <person name="Eikeseth-Otteraa H."/>
            <person name="Noel B."/>
            <person name="Anthouard V."/>
            <person name="Porcel B.M."/>
            <person name="Kachouri-Lafond R."/>
            <person name="Nishino A."/>
            <person name="Ugolini M."/>
            <person name="Chourrout P."/>
            <person name="Nishida H."/>
            <person name="Aasland R."/>
            <person name="Huzurbazar S."/>
            <person name="Westhof E."/>
            <person name="Delsuc F."/>
            <person name="Lehrach H."/>
            <person name="Reinhardt R."/>
            <person name="Weissenbach J."/>
            <person name="Roy S.W."/>
            <person name="Artiguenave F."/>
            <person name="Postlethwait J.H."/>
            <person name="Manak J.R."/>
            <person name="Thompson E.M."/>
            <person name="Jaillon O."/>
            <person name="Du Pasquier L."/>
            <person name="Boudinot P."/>
            <person name="Liberles D.A."/>
            <person name="Volff J.N."/>
            <person name="Philippe H."/>
            <person name="Lenhard B."/>
            <person name="Roest Crollius H."/>
            <person name="Wincker P."/>
            <person name="Chourrout D."/>
        </authorList>
    </citation>
    <scope>NUCLEOTIDE SEQUENCE [LARGE SCALE GENOMIC DNA]</scope>
</reference>
<dbReference type="InterPro" id="IPR000719">
    <property type="entry name" value="Prot_kinase_dom"/>
</dbReference>
<accession>E4X832</accession>
<comment type="similarity">
    <text evidence="10">Belongs to the protein kinase superfamily.</text>
</comment>
<dbReference type="PROSITE" id="PS00107">
    <property type="entry name" value="PROTEIN_KINASE_ATP"/>
    <property type="match status" value="1"/>
</dbReference>
<evidence type="ECO:0000256" key="9">
    <source>
        <dbReference type="PROSITE-ProRule" id="PRU10141"/>
    </source>
</evidence>
<dbReference type="Pfam" id="PF00069">
    <property type="entry name" value="Pkinase"/>
    <property type="match status" value="1"/>
</dbReference>
<evidence type="ECO:0000256" key="7">
    <source>
        <dbReference type="ARBA" id="ARBA00047899"/>
    </source>
</evidence>
<dbReference type="SMART" id="SM00220">
    <property type="entry name" value="S_TKc"/>
    <property type="match status" value="1"/>
</dbReference>
<dbReference type="InterPro" id="IPR008271">
    <property type="entry name" value="Ser/Thr_kinase_AS"/>
</dbReference>
<dbReference type="GO" id="GO:0005634">
    <property type="term" value="C:nucleus"/>
    <property type="evidence" value="ECO:0007669"/>
    <property type="project" value="TreeGrafter"/>
</dbReference>
<evidence type="ECO:0000313" key="12">
    <source>
        <dbReference type="EMBL" id="CBY18855.1"/>
    </source>
</evidence>
<dbReference type="OrthoDB" id="10252171at2759"/>
<proteinExistence type="inferred from homology"/>
<comment type="catalytic activity">
    <reaction evidence="8">
        <text>L-seryl-[protein] + ATP = O-phospho-L-seryl-[protein] + ADP + H(+)</text>
        <dbReference type="Rhea" id="RHEA:17989"/>
        <dbReference type="Rhea" id="RHEA-COMP:9863"/>
        <dbReference type="Rhea" id="RHEA-COMP:11604"/>
        <dbReference type="ChEBI" id="CHEBI:15378"/>
        <dbReference type="ChEBI" id="CHEBI:29999"/>
        <dbReference type="ChEBI" id="CHEBI:30616"/>
        <dbReference type="ChEBI" id="CHEBI:83421"/>
        <dbReference type="ChEBI" id="CHEBI:456216"/>
        <dbReference type="EC" id="2.7.11.1"/>
    </reaction>
</comment>
<feature type="binding site" evidence="9">
    <location>
        <position position="82"/>
    </location>
    <ligand>
        <name>ATP</name>
        <dbReference type="ChEBI" id="CHEBI:30616"/>
    </ligand>
</feature>
<comment type="catalytic activity">
    <reaction evidence="7">
        <text>L-threonyl-[protein] + ATP = O-phospho-L-threonyl-[protein] + ADP + H(+)</text>
        <dbReference type="Rhea" id="RHEA:46608"/>
        <dbReference type="Rhea" id="RHEA-COMP:11060"/>
        <dbReference type="Rhea" id="RHEA-COMP:11605"/>
        <dbReference type="ChEBI" id="CHEBI:15378"/>
        <dbReference type="ChEBI" id="CHEBI:30013"/>
        <dbReference type="ChEBI" id="CHEBI:30616"/>
        <dbReference type="ChEBI" id="CHEBI:61977"/>
        <dbReference type="ChEBI" id="CHEBI:456216"/>
        <dbReference type="EC" id="2.7.11.1"/>
    </reaction>
</comment>
<evidence type="ECO:0000256" key="6">
    <source>
        <dbReference type="ARBA" id="ARBA00022840"/>
    </source>
</evidence>
<dbReference type="GO" id="GO:0035556">
    <property type="term" value="P:intracellular signal transduction"/>
    <property type="evidence" value="ECO:0007669"/>
    <property type="project" value="TreeGrafter"/>
</dbReference>
<dbReference type="EMBL" id="FN653028">
    <property type="protein sequence ID" value="CBY18855.1"/>
    <property type="molecule type" value="Genomic_DNA"/>
</dbReference>
<evidence type="ECO:0000256" key="5">
    <source>
        <dbReference type="ARBA" id="ARBA00022777"/>
    </source>
</evidence>
<evidence type="ECO:0000256" key="2">
    <source>
        <dbReference type="ARBA" id="ARBA00022527"/>
    </source>
</evidence>
<keyword evidence="3" id="KW-0808">Transferase</keyword>
<keyword evidence="6 9" id="KW-0067">ATP-binding</keyword>
<organism evidence="12">
    <name type="scientific">Oikopleura dioica</name>
    <name type="common">Tunicate</name>
    <dbReference type="NCBI Taxonomy" id="34765"/>
    <lineage>
        <taxon>Eukaryota</taxon>
        <taxon>Metazoa</taxon>
        <taxon>Chordata</taxon>
        <taxon>Tunicata</taxon>
        <taxon>Appendicularia</taxon>
        <taxon>Copelata</taxon>
        <taxon>Oikopleuridae</taxon>
        <taxon>Oikopleura</taxon>
    </lineage>
</organism>
<name>E4X832_OIKDI</name>